<dbReference type="AlphaFoldDB" id="A0A2L1CA59"/>
<accession>A0A2L1CA59</accession>
<dbReference type="InterPro" id="IPR050277">
    <property type="entry name" value="Sodium:Solute_Symporter"/>
</dbReference>
<feature type="transmembrane region" description="Helical" evidence="13">
    <location>
        <begin position="187"/>
        <end position="209"/>
    </location>
</feature>
<keyword evidence="9" id="KW-0406">Ion transport</keyword>
<feature type="transmembrane region" description="Helical" evidence="13">
    <location>
        <begin position="395"/>
        <end position="415"/>
    </location>
</feature>
<keyword evidence="10 13" id="KW-0472">Membrane</keyword>
<proteinExistence type="inferred from homology"/>
<feature type="transmembrane region" description="Helical" evidence="13">
    <location>
        <begin position="322"/>
        <end position="350"/>
    </location>
</feature>
<evidence type="ECO:0000256" key="11">
    <source>
        <dbReference type="ARBA" id="ARBA00023201"/>
    </source>
</evidence>
<dbReference type="GeneID" id="36101928"/>
<evidence type="ECO:0000256" key="6">
    <source>
        <dbReference type="ARBA" id="ARBA00022847"/>
    </source>
</evidence>
<evidence type="ECO:0000256" key="10">
    <source>
        <dbReference type="ARBA" id="ARBA00023136"/>
    </source>
</evidence>
<evidence type="ECO:0000313" key="14">
    <source>
        <dbReference type="EMBL" id="AVB76251.1"/>
    </source>
</evidence>
<evidence type="ECO:0000313" key="15">
    <source>
        <dbReference type="Proteomes" id="UP000239462"/>
    </source>
</evidence>
<dbReference type="GO" id="GO:0005886">
    <property type="term" value="C:plasma membrane"/>
    <property type="evidence" value="ECO:0007669"/>
    <property type="project" value="UniProtKB-SubCell"/>
</dbReference>
<dbReference type="PANTHER" id="PTHR48086:SF3">
    <property type="entry name" value="SODIUM_PROLINE SYMPORTER"/>
    <property type="match status" value="1"/>
</dbReference>
<evidence type="ECO:0000256" key="1">
    <source>
        <dbReference type="ARBA" id="ARBA00004651"/>
    </source>
</evidence>
<reference evidence="15" key="1">
    <citation type="journal article" date="2018" name="Genome Announc.">
        <title>Complete Genome Sequence of the Methanococcus maripaludis Type Strain JJ (DSM 2067), a Model for Selenoprotein Synthesis in Archaea.</title>
        <authorList>
            <person name="Poehlein A."/>
            <person name="Heym D."/>
            <person name="Quitzke V."/>
            <person name="Fersch J."/>
            <person name="Daniel R."/>
            <person name="Rother M."/>
        </authorList>
    </citation>
    <scope>NUCLEOTIDE SEQUENCE [LARGE SCALE GENOMIC DNA]</scope>
    <source>
        <strain evidence="15">DSM 2067</strain>
    </source>
</reference>
<feature type="transmembrane region" description="Helical" evidence="13">
    <location>
        <begin position="157"/>
        <end position="180"/>
    </location>
</feature>
<feature type="transmembrane region" description="Helical" evidence="13">
    <location>
        <begin position="451"/>
        <end position="473"/>
    </location>
</feature>
<keyword evidence="8" id="KW-0915">Sodium</keyword>
<feature type="transmembrane region" description="Helical" evidence="13">
    <location>
        <begin position="370"/>
        <end position="389"/>
    </location>
</feature>
<gene>
    <name evidence="14" type="primary">putP_2</name>
    <name evidence="14" type="ORF">MMJJ_08410</name>
</gene>
<comment type="similarity">
    <text evidence="2 12">Belongs to the sodium:solute symporter (SSF) (TC 2.A.21) family.</text>
</comment>
<keyword evidence="11" id="KW-0739">Sodium transport</keyword>
<evidence type="ECO:0000256" key="12">
    <source>
        <dbReference type="RuleBase" id="RU362091"/>
    </source>
</evidence>
<dbReference type="Proteomes" id="UP000239462">
    <property type="component" value="Chromosome"/>
</dbReference>
<evidence type="ECO:0000256" key="5">
    <source>
        <dbReference type="ARBA" id="ARBA00022692"/>
    </source>
</evidence>
<keyword evidence="5 13" id="KW-0812">Transmembrane</keyword>
<protein>
    <submittedName>
        <fullName evidence="14">Sodium/proline symporter</fullName>
    </submittedName>
</protein>
<evidence type="ECO:0000256" key="13">
    <source>
        <dbReference type="SAM" id="Phobius"/>
    </source>
</evidence>
<dbReference type="Gene3D" id="1.20.1730.10">
    <property type="entry name" value="Sodium/glucose cotransporter"/>
    <property type="match status" value="1"/>
</dbReference>
<keyword evidence="7 13" id="KW-1133">Transmembrane helix</keyword>
<comment type="subcellular location">
    <subcellularLocation>
        <location evidence="1">Cell membrane</location>
        <topology evidence="1">Multi-pass membrane protein</topology>
    </subcellularLocation>
</comment>
<organism evidence="14 15">
    <name type="scientific">Methanococcus maripaludis</name>
    <name type="common">Methanococcus deltae</name>
    <dbReference type="NCBI Taxonomy" id="39152"/>
    <lineage>
        <taxon>Archaea</taxon>
        <taxon>Methanobacteriati</taxon>
        <taxon>Methanobacteriota</taxon>
        <taxon>Methanomada group</taxon>
        <taxon>Methanococci</taxon>
        <taxon>Methanococcales</taxon>
        <taxon>Methanococcaceae</taxon>
        <taxon>Methanococcus</taxon>
    </lineage>
</organism>
<feature type="transmembrane region" description="Helical" evidence="13">
    <location>
        <begin position="41"/>
        <end position="62"/>
    </location>
</feature>
<keyword evidence="3" id="KW-0813">Transport</keyword>
<dbReference type="GO" id="GO:0015293">
    <property type="term" value="F:symporter activity"/>
    <property type="evidence" value="ECO:0007669"/>
    <property type="project" value="UniProtKB-KW"/>
</dbReference>
<feature type="transmembrane region" description="Helical" evidence="13">
    <location>
        <begin position="427"/>
        <end position="445"/>
    </location>
</feature>
<keyword evidence="6" id="KW-0769">Symport</keyword>
<evidence type="ECO:0000256" key="3">
    <source>
        <dbReference type="ARBA" id="ARBA00022448"/>
    </source>
</evidence>
<feature type="transmembrane region" description="Helical" evidence="13">
    <location>
        <begin position="269"/>
        <end position="286"/>
    </location>
</feature>
<dbReference type="GO" id="GO:0006814">
    <property type="term" value="P:sodium ion transport"/>
    <property type="evidence" value="ECO:0007669"/>
    <property type="project" value="UniProtKB-KW"/>
</dbReference>
<evidence type="ECO:0000256" key="8">
    <source>
        <dbReference type="ARBA" id="ARBA00023053"/>
    </source>
</evidence>
<feature type="transmembrane region" description="Helical" evidence="13">
    <location>
        <begin position="68"/>
        <end position="91"/>
    </location>
</feature>
<dbReference type="PROSITE" id="PS50283">
    <property type="entry name" value="NA_SOLUT_SYMP_3"/>
    <property type="match status" value="1"/>
</dbReference>
<evidence type="ECO:0000256" key="2">
    <source>
        <dbReference type="ARBA" id="ARBA00006434"/>
    </source>
</evidence>
<dbReference type="InterPro" id="IPR038377">
    <property type="entry name" value="Na/Glc_symporter_sf"/>
</dbReference>
<dbReference type="Pfam" id="PF00474">
    <property type="entry name" value="SSF"/>
    <property type="match status" value="1"/>
</dbReference>
<evidence type="ECO:0000256" key="7">
    <source>
        <dbReference type="ARBA" id="ARBA00022989"/>
    </source>
</evidence>
<name>A0A2L1CA59_METMI</name>
<dbReference type="PANTHER" id="PTHR48086">
    <property type="entry name" value="SODIUM/PROLINE SYMPORTER-RELATED"/>
    <property type="match status" value="1"/>
</dbReference>
<evidence type="ECO:0000256" key="4">
    <source>
        <dbReference type="ARBA" id="ARBA00022475"/>
    </source>
</evidence>
<sequence>MWHYVFLAVYIAMIIGIATITKKRIKGVSDFLLGGRNVNPWMSAFSYGTAYFSAVIFIGFAGKMGWSFGIPTMWIVVGNTIIGSFLAWQVLGKKTREMTQRLGASTMPSFLEKRYKSKNLESLTAFIIFFFLVPYSASIYKGLNFLFEGFGISPMNAYILMAALTAIYLYFGGFIAATLADFVQGCIMVIGVLLMVFFLGSNPEVGGFFGMLSNLSSIDPMLVTPINEASFIPIMGLALLTSIGSWGLPQMIHKFYTIKSEKAAVSAKWVSTAFAFIITFGAAYIGTVSRVFYPDSASKAAAGLTSPDMIVPKIMEIALPDWVAALILVLVISASMSTLASLVLASSSVVSIDFVKGRLKTDLSDRNTMILMRLLCVLFVVLSFILAIVPNSYVLSLMALSWGLVSGCLLAPYFLGLYWKRTTKQGVWAGITSALVIMFGGAYYFGINSVYMPAVGSLAMIAPIFVVMAVSLITKPFESEHLDYIFNKK</sequence>
<dbReference type="EMBL" id="CP026606">
    <property type="protein sequence ID" value="AVB76251.1"/>
    <property type="molecule type" value="Genomic_DNA"/>
</dbReference>
<dbReference type="InterPro" id="IPR001734">
    <property type="entry name" value="Na/solute_symporter"/>
</dbReference>
<feature type="transmembrane region" description="Helical" evidence="13">
    <location>
        <begin position="6"/>
        <end position="21"/>
    </location>
</feature>
<dbReference type="KEGG" id="mmad:MMJJ_08410"/>
<keyword evidence="4" id="KW-1003">Cell membrane</keyword>
<evidence type="ECO:0000256" key="9">
    <source>
        <dbReference type="ARBA" id="ARBA00023065"/>
    </source>
</evidence>
<feature type="transmembrane region" description="Helical" evidence="13">
    <location>
        <begin position="229"/>
        <end position="248"/>
    </location>
</feature>
<feature type="transmembrane region" description="Helical" evidence="13">
    <location>
        <begin position="120"/>
        <end position="137"/>
    </location>
</feature>
<dbReference type="RefSeq" id="WP_104837810.1">
    <property type="nucleotide sequence ID" value="NZ_CP026606.1"/>
</dbReference>